<comment type="caution">
    <text evidence="2">The sequence shown here is derived from an EMBL/GenBank/DDBJ whole genome shotgun (WGS) entry which is preliminary data.</text>
</comment>
<dbReference type="AlphaFoldDB" id="A0A3M7RHW9"/>
<evidence type="ECO:0000313" key="2">
    <source>
        <dbReference type="EMBL" id="RNA23176.1"/>
    </source>
</evidence>
<protein>
    <submittedName>
        <fullName evidence="2">Uncharacterized protein</fullName>
    </submittedName>
</protein>
<evidence type="ECO:0000256" key="1">
    <source>
        <dbReference type="SAM" id="MobiDB-lite"/>
    </source>
</evidence>
<reference evidence="2 3" key="1">
    <citation type="journal article" date="2018" name="Sci. Rep.">
        <title>Genomic signatures of local adaptation to the degree of environmental predictability in rotifers.</title>
        <authorList>
            <person name="Franch-Gras L."/>
            <person name="Hahn C."/>
            <person name="Garcia-Roger E.M."/>
            <person name="Carmona M.J."/>
            <person name="Serra M."/>
            <person name="Gomez A."/>
        </authorList>
    </citation>
    <scope>NUCLEOTIDE SEQUENCE [LARGE SCALE GENOMIC DNA]</scope>
    <source>
        <strain evidence="2">HYR1</strain>
    </source>
</reference>
<organism evidence="2 3">
    <name type="scientific">Brachionus plicatilis</name>
    <name type="common">Marine rotifer</name>
    <name type="synonym">Brachionus muelleri</name>
    <dbReference type="NCBI Taxonomy" id="10195"/>
    <lineage>
        <taxon>Eukaryota</taxon>
        <taxon>Metazoa</taxon>
        <taxon>Spiralia</taxon>
        <taxon>Gnathifera</taxon>
        <taxon>Rotifera</taxon>
        <taxon>Eurotatoria</taxon>
        <taxon>Monogononta</taxon>
        <taxon>Pseudotrocha</taxon>
        <taxon>Ploima</taxon>
        <taxon>Brachionidae</taxon>
        <taxon>Brachionus</taxon>
    </lineage>
</organism>
<keyword evidence="3" id="KW-1185">Reference proteome</keyword>
<gene>
    <name evidence="2" type="ORF">BpHYR1_037879</name>
</gene>
<accession>A0A3M7RHW9</accession>
<dbReference type="Proteomes" id="UP000276133">
    <property type="component" value="Unassembled WGS sequence"/>
</dbReference>
<dbReference type="EMBL" id="REGN01003340">
    <property type="protein sequence ID" value="RNA23176.1"/>
    <property type="molecule type" value="Genomic_DNA"/>
</dbReference>
<proteinExistence type="predicted"/>
<sequence length="103" mass="12234">MQLNFIIERLMFDQKFYFAKLEIINKQFFVSLVSHKRNSLFFMINIFYIMLGAGREATWPARKKKWPRPWPAVQVAKKRPVHLTSNDRAWPAKPRPTDGPTVK</sequence>
<evidence type="ECO:0000313" key="3">
    <source>
        <dbReference type="Proteomes" id="UP000276133"/>
    </source>
</evidence>
<name>A0A3M7RHW9_BRAPC</name>
<feature type="region of interest" description="Disordered" evidence="1">
    <location>
        <begin position="79"/>
        <end position="103"/>
    </location>
</feature>